<keyword evidence="4" id="KW-1185">Reference proteome</keyword>
<dbReference type="PROSITE" id="PS50011">
    <property type="entry name" value="PROTEIN_KINASE_DOM"/>
    <property type="match status" value="1"/>
</dbReference>
<sequence length="323" mass="35791">MLMITWCDWFHCKGAPCYPCSPTKNVRLEMSSLPRPISWPPVGDVRTEDNQPNPLSSVDGYSDNIAPNVGYSSVRDVQGQLISGGITGIVELLDDGTALKAPYPGSEIENNIIDIAKEASIYRRIGPHKRLVRMLGHSREGLVLEYMKNGDLKTYGSRLEAVDLLHRNGTIDCNIKPRNLLLDTAFDIKIIDFSGSSLDGSKPASGEGTRFFLPRHWREQPTVATDLFALGSTLYEITQGTSPYEELPSNEVERFFTQKEFPDISGIVCGQIIKQCWLSQIDSAADVKTAVWDIISRTSKVDCIPHLDGLDTAQDMLIGLVYP</sequence>
<feature type="region of interest" description="Disordered" evidence="1">
    <location>
        <begin position="39"/>
        <end position="59"/>
    </location>
</feature>
<dbReference type="InterPro" id="IPR051681">
    <property type="entry name" value="Ser/Thr_Kinases-Pseudokinases"/>
</dbReference>
<dbReference type="InterPro" id="IPR011009">
    <property type="entry name" value="Kinase-like_dom_sf"/>
</dbReference>
<proteinExistence type="predicted"/>
<dbReference type="InterPro" id="IPR000719">
    <property type="entry name" value="Prot_kinase_dom"/>
</dbReference>
<dbReference type="GO" id="GO:0004674">
    <property type="term" value="F:protein serine/threonine kinase activity"/>
    <property type="evidence" value="ECO:0007669"/>
    <property type="project" value="TreeGrafter"/>
</dbReference>
<dbReference type="PANTHER" id="PTHR44329:SF260">
    <property type="entry name" value="PROTEIN KINASE DOMAIN-CONTAINING PROTEIN"/>
    <property type="match status" value="1"/>
</dbReference>
<gene>
    <name evidence="3" type="ORF">PROQFM164_S02g000756</name>
</gene>
<dbReference type="Gene3D" id="1.10.510.10">
    <property type="entry name" value="Transferase(Phosphotransferase) domain 1"/>
    <property type="match status" value="1"/>
</dbReference>
<reference evidence="3" key="1">
    <citation type="journal article" date="2014" name="Nat. Commun.">
        <title>Multiple recent horizontal transfers of a large genomic region in cheese making fungi.</title>
        <authorList>
            <person name="Cheeseman K."/>
            <person name="Ropars J."/>
            <person name="Renault P."/>
            <person name="Dupont J."/>
            <person name="Gouzy J."/>
            <person name="Branca A."/>
            <person name="Abraham A.L."/>
            <person name="Ceppi M."/>
            <person name="Conseiller E."/>
            <person name="Debuchy R."/>
            <person name="Malagnac F."/>
            <person name="Goarin A."/>
            <person name="Silar P."/>
            <person name="Lacoste S."/>
            <person name="Sallet E."/>
            <person name="Bensimon A."/>
            <person name="Giraud T."/>
            <person name="Brygoo Y."/>
        </authorList>
    </citation>
    <scope>NUCLEOTIDE SEQUENCE [LARGE SCALE GENOMIC DNA]</scope>
    <source>
        <strain evidence="3">FM164</strain>
    </source>
</reference>
<accession>W6Q3Q4</accession>
<evidence type="ECO:0000313" key="3">
    <source>
        <dbReference type="EMBL" id="CDM30606.1"/>
    </source>
</evidence>
<dbReference type="EMBL" id="HG792016">
    <property type="protein sequence ID" value="CDM30606.1"/>
    <property type="molecule type" value="Genomic_DNA"/>
</dbReference>
<evidence type="ECO:0000313" key="4">
    <source>
        <dbReference type="Proteomes" id="UP000030686"/>
    </source>
</evidence>
<dbReference type="OrthoDB" id="1668230at2759"/>
<dbReference type="OMA" id="FYLPRHW"/>
<dbReference type="SUPFAM" id="SSF56112">
    <property type="entry name" value="Protein kinase-like (PK-like)"/>
    <property type="match status" value="1"/>
</dbReference>
<dbReference type="Proteomes" id="UP000030686">
    <property type="component" value="Unassembled WGS sequence"/>
</dbReference>
<protein>
    <recommendedName>
        <fullName evidence="2">Protein kinase domain-containing protein</fullName>
    </recommendedName>
</protein>
<organism evidence="3 4">
    <name type="scientific">Penicillium roqueforti (strain FM164)</name>
    <dbReference type="NCBI Taxonomy" id="1365484"/>
    <lineage>
        <taxon>Eukaryota</taxon>
        <taxon>Fungi</taxon>
        <taxon>Dikarya</taxon>
        <taxon>Ascomycota</taxon>
        <taxon>Pezizomycotina</taxon>
        <taxon>Eurotiomycetes</taxon>
        <taxon>Eurotiomycetidae</taxon>
        <taxon>Eurotiales</taxon>
        <taxon>Aspergillaceae</taxon>
        <taxon>Penicillium</taxon>
    </lineage>
</organism>
<dbReference type="PANTHER" id="PTHR44329">
    <property type="entry name" value="SERINE/THREONINE-PROTEIN KINASE TNNI3K-RELATED"/>
    <property type="match status" value="1"/>
</dbReference>
<dbReference type="STRING" id="1365484.W6Q3Q4"/>
<evidence type="ECO:0000256" key="1">
    <source>
        <dbReference type="SAM" id="MobiDB-lite"/>
    </source>
</evidence>
<dbReference type="GO" id="GO:0005524">
    <property type="term" value="F:ATP binding"/>
    <property type="evidence" value="ECO:0007669"/>
    <property type="project" value="InterPro"/>
</dbReference>
<name>W6Q3Q4_PENRF</name>
<dbReference type="Pfam" id="PF00069">
    <property type="entry name" value="Pkinase"/>
    <property type="match status" value="1"/>
</dbReference>
<evidence type="ECO:0000259" key="2">
    <source>
        <dbReference type="PROSITE" id="PS50011"/>
    </source>
</evidence>
<dbReference type="AlphaFoldDB" id="W6Q3Q4"/>
<feature type="domain" description="Protein kinase" evidence="2">
    <location>
        <begin position="75"/>
        <end position="323"/>
    </location>
</feature>